<dbReference type="InterPro" id="IPR038703">
    <property type="entry name" value="YebF/Cmi_sf"/>
</dbReference>
<keyword evidence="3" id="KW-0732">Signal</keyword>
<dbReference type="Pfam" id="PF13995">
    <property type="entry name" value="YebF"/>
    <property type="match status" value="1"/>
</dbReference>
<dbReference type="Gene3D" id="3.10.450.300">
    <property type="entry name" value="YebF/Colicin-M immunity protein"/>
    <property type="match status" value="1"/>
</dbReference>
<dbReference type="EMBL" id="CP012871">
    <property type="protein sequence ID" value="ALR77080.1"/>
    <property type="molecule type" value="Genomic_DNA"/>
</dbReference>
<evidence type="ECO:0008006" key="6">
    <source>
        <dbReference type="Google" id="ProtNLM"/>
    </source>
</evidence>
<gene>
    <name evidence="4" type="ORF">AO703_12465</name>
</gene>
<dbReference type="NCBIfam" id="NF041240">
    <property type="entry name" value="YebF_not_Cmi"/>
    <property type="match status" value="1"/>
</dbReference>
<evidence type="ECO:0000256" key="3">
    <source>
        <dbReference type="SAM" id="SignalP"/>
    </source>
</evidence>
<dbReference type="PROSITE" id="PS51979">
    <property type="entry name" value="YEBF_CMI"/>
    <property type="match status" value="1"/>
</dbReference>
<feature type="disulfide bond" evidence="2">
    <location>
        <begin position="32"/>
        <end position="105"/>
    </location>
</feature>
<dbReference type="NCBIfam" id="NF010224">
    <property type="entry name" value="PRK13680.1"/>
    <property type="match status" value="1"/>
</dbReference>
<dbReference type="InterPro" id="IPR025603">
    <property type="entry name" value="YebF/ColM_immunity"/>
</dbReference>
<proteinExistence type="predicted"/>
<reference evidence="5" key="1">
    <citation type="submission" date="2015-10" db="EMBL/GenBank/DDBJ databases">
        <title>Complete Genome Sequencing of Klebsiella sp. strain G5.</title>
        <authorList>
            <person name="Chan K.-G."/>
            <person name="Chen J.-W."/>
        </authorList>
    </citation>
    <scope>NUCLEOTIDE SEQUENCE [LARGE SCALE GENOMIC DNA]</scope>
    <source>
        <strain evidence="5">G5</strain>
    </source>
</reference>
<feature type="chain" id="PRO_5033031298" description="Protein YebF" evidence="3">
    <location>
        <begin position="22"/>
        <end position="115"/>
    </location>
</feature>
<keyword evidence="1 2" id="KW-1015">Disulfide bond</keyword>
<evidence type="ECO:0000256" key="2">
    <source>
        <dbReference type="PROSITE-ProRule" id="PRU01323"/>
    </source>
</evidence>
<evidence type="ECO:0000313" key="4">
    <source>
        <dbReference type="EMBL" id="ALR77080.1"/>
    </source>
</evidence>
<dbReference type="AlphaFoldDB" id="A0A806X5E8"/>
<dbReference type="KEGG" id="kle:AO703_12465"/>
<evidence type="ECO:0000313" key="5">
    <source>
        <dbReference type="Proteomes" id="UP000069162"/>
    </source>
</evidence>
<sequence length="115" mass="12116">MKTAGVMAAVVLLMAGVSAHAADDKTVTFPKCEGMSADGIAASVKRDYTQNRVVKWADDQQKLGQVDPVAWVNSNDISGSAGKWRVPMTVRGKSADLHYVVTVDCAAGTAVYSAQ</sequence>
<feature type="signal peptide" evidence="3">
    <location>
        <begin position="1"/>
        <end position="21"/>
    </location>
</feature>
<name>A0A806X5E8_9ENTR</name>
<organism evidence="4 5">
    <name type="scientific">[Enterobacter] lignolyticus</name>
    <dbReference type="NCBI Taxonomy" id="1334193"/>
    <lineage>
        <taxon>Bacteria</taxon>
        <taxon>Pseudomonadati</taxon>
        <taxon>Pseudomonadota</taxon>
        <taxon>Gammaproteobacteria</taxon>
        <taxon>Enterobacterales</taxon>
        <taxon>Enterobacteriaceae</taxon>
        <taxon>Pluralibacter</taxon>
    </lineage>
</organism>
<evidence type="ECO:0000256" key="1">
    <source>
        <dbReference type="ARBA" id="ARBA00023157"/>
    </source>
</evidence>
<protein>
    <recommendedName>
        <fullName evidence="6">Protein YebF</fullName>
    </recommendedName>
</protein>
<accession>A0A806X5E8</accession>
<dbReference type="Proteomes" id="UP000069162">
    <property type="component" value="Chromosome"/>
</dbReference>